<dbReference type="Proteomes" id="UP000054359">
    <property type="component" value="Unassembled WGS sequence"/>
</dbReference>
<dbReference type="EMBL" id="KK116951">
    <property type="protein sequence ID" value="KFM69170.1"/>
    <property type="molecule type" value="Genomic_DNA"/>
</dbReference>
<dbReference type="PANTHER" id="PTHR12243:SF67">
    <property type="entry name" value="COREPRESSOR OF PANGOLIN, ISOFORM A-RELATED"/>
    <property type="match status" value="1"/>
</dbReference>
<dbReference type="GO" id="GO:0005667">
    <property type="term" value="C:transcription regulator complex"/>
    <property type="evidence" value="ECO:0007669"/>
    <property type="project" value="TreeGrafter"/>
</dbReference>
<evidence type="ECO:0000313" key="2">
    <source>
        <dbReference type="EMBL" id="KFM69170.1"/>
    </source>
</evidence>
<proteinExistence type="predicted"/>
<gene>
    <name evidence="2" type="ORF">X975_25471</name>
</gene>
<accession>A0A087TVN1</accession>
<evidence type="ECO:0000313" key="3">
    <source>
        <dbReference type="Proteomes" id="UP000054359"/>
    </source>
</evidence>
<dbReference type="InterPro" id="IPR039353">
    <property type="entry name" value="TF_Adf1"/>
</dbReference>
<dbReference type="PROSITE" id="PS51029">
    <property type="entry name" value="MADF"/>
    <property type="match status" value="1"/>
</dbReference>
<organism evidence="2 3">
    <name type="scientific">Stegodyphus mimosarum</name>
    <name type="common">African social velvet spider</name>
    <dbReference type="NCBI Taxonomy" id="407821"/>
    <lineage>
        <taxon>Eukaryota</taxon>
        <taxon>Metazoa</taxon>
        <taxon>Ecdysozoa</taxon>
        <taxon>Arthropoda</taxon>
        <taxon>Chelicerata</taxon>
        <taxon>Arachnida</taxon>
        <taxon>Araneae</taxon>
        <taxon>Araneomorphae</taxon>
        <taxon>Entelegynae</taxon>
        <taxon>Eresoidea</taxon>
        <taxon>Eresidae</taxon>
        <taxon>Stegodyphus</taxon>
    </lineage>
</organism>
<dbReference type="InterPro" id="IPR006578">
    <property type="entry name" value="MADF-dom"/>
</dbReference>
<sequence length="67" mass="7777">MANAVDMNEILIEEVKKHPVLYDVTSPKNQDALTRKNAWLAISRALNTSEAECQSKWQLLRHTYVRH</sequence>
<dbReference type="PANTHER" id="PTHR12243">
    <property type="entry name" value="MADF DOMAIN TRANSCRIPTION FACTOR"/>
    <property type="match status" value="1"/>
</dbReference>
<evidence type="ECO:0000259" key="1">
    <source>
        <dbReference type="PROSITE" id="PS51029"/>
    </source>
</evidence>
<feature type="domain" description="MADF" evidence="1">
    <location>
        <begin position="10"/>
        <end position="67"/>
    </location>
</feature>
<reference evidence="2 3" key="1">
    <citation type="submission" date="2013-11" db="EMBL/GenBank/DDBJ databases">
        <title>Genome sequencing of Stegodyphus mimosarum.</title>
        <authorList>
            <person name="Bechsgaard J."/>
        </authorList>
    </citation>
    <scope>NUCLEOTIDE SEQUENCE [LARGE SCALE GENOMIC DNA]</scope>
</reference>
<dbReference type="GO" id="GO:0006357">
    <property type="term" value="P:regulation of transcription by RNA polymerase II"/>
    <property type="evidence" value="ECO:0007669"/>
    <property type="project" value="TreeGrafter"/>
</dbReference>
<keyword evidence="3" id="KW-1185">Reference proteome</keyword>
<protein>
    <recommendedName>
        <fullName evidence="1">MADF domain-containing protein</fullName>
    </recommendedName>
</protein>
<dbReference type="Pfam" id="PF10545">
    <property type="entry name" value="MADF_DNA_bdg"/>
    <property type="match status" value="1"/>
</dbReference>
<name>A0A087TVN1_STEMI</name>
<dbReference type="OrthoDB" id="6437189at2759"/>
<dbReference type="GO" id="GO:0005634">
    <property type="term" value="C:nucleus"/>
    <property type="evidence" value="ECO:0007669"/>
    <property type="project" value="TreeGrafter"/>
</dbReference>
<feature type="non-terminal residue" evidence="2">
    <location>
        <position position="67"/>
    </location>
</feature>
<dbReference type="AlphaFoldDB" id="A0A087TVN1"/>